<comment type="caution">
    <text evidence="1">The sequence shown here is derived from an EMBL/GenBank/DDBJ whole genome shotgun (WGS) entry which is preliminary data.</text>
</comment>
<organism evidence="1 2">
    <name type="scientific">Bacteroides xylanisolvens</name>
    <dbReference type="NCBI Taxonomy" id="371601"/>
    <lineage>
        <taxon>Bacteria</taxon>
        <taxon>Pseudomonadati</taxon>
        <taxon>Bacteroidota</taxon>
        <taxon>Bacteroidia</taxon>
        <taxon>Bacteroidales</taxon>
        <taxon>Bacteroidaceae</taxon>
        <taxon>Bacteroides</taxon>
    </lineage>
</organism>
<evidence type="ECO:0000313" key="1">
    <source>
        <dbReference type="EMBL" id="HJG12671.1"/>
    </source>
</evidence>
<reference evidence="1" key="1">
    <citation type="journal article" date="2021" name="PeerJ">
        <title>Extensive microbial diversity within the chicken gut microbiome revealed by metagenomics and culture.</title>
        <authorList>
            <person name="Gilroy R."/>
            <person name="Ravi A."/>
            <person name="Getino M."/>
            <person name="Pursley I."/>
            <person name="Horton D.L."/>
            <person name="Alikhan N.F."/>
            <person name="Baker D."/>
            <person name="Gharbi K."/>
            <person name="Hall N."/>
            <person name="Watson M."/>
            <person name="Adriaenssens E.M."/>
            <person name="Foster-Nyarko E."/>
            <person name="Jarju S."/>
            <person name="Secka A."/>
            <person name="Antonio M."/>
            <person name="Oren A."/>
            <person name="Chaudhuri R.R."/>
            <person name="La Ragione R."/>
            <person name="Hildebrand F."/>
            <person name="Pallen M.J."/>
        </authorList>
    </citation>
    <scope>NUCLEOTIDE SEQUENCE</scope>
    <source>
        <strain evidence="1">CHK154-13316</strain>
    </source>
</reference>
<dbReference type="EMBL" id="DYVL01000145">
    <property type="protein sequence ID" value="HJG12671.1"/>
    <property type="molecule type" value="Genomic_DNA"/>
</dbReference>
<accession>A0A921I806</accession>
<dbReference type="SUPFAM" id="SSF56317">
    <property type="entry name" value="Carbon-nitrogen hydrolase"/>
    <property type="match status" value="1"/>
</dbReference>
<evidence type="ECO:0000313" key="2">
    <source>
        <dbReference type="Proteomes" id="UP000747074"/>
    </source>
</evidence>
<dbReference type="Gene3D" id="3.60.110.10">
    <property type="entry name" value="Carbon-nitrogen hydrolase"/>
    <property type="match status" value="1"/>
</dbReference>
<sequence length="543" mass="61576">MAFLDLEKIKYCKSPYEIAALCYKVIRENLVQENVREQVFLSSYVFEPLENNTGVIIRDHDNSSIGKYKSWHEKLYKIMQDFHATHKGMKTFIDSIIEFFNNPTPTPSSTLENLASLYALLAVIDEWAYNYGCDFEVGNVFSLPDEEIATYRLPNTNVFDNVIRKFNLRRRQNCYDTDIKSHLLSLLILEKSHLPPHVEFPPKISIVNISVPDKKDIAPSTLPQTLSVENRLTIAIIHPLSKAMNGDALEDRLLAFETIDGSGNFRVRYRHDYKECLLEHMISCLERAINNGAQIIVFPEYVVSSELSAGIQHYLQTNKTLTRNSKLLLVVAGSAWQKISADTPGDINGGKLYNRVGQLLGEYQKFEPFTQTRDGKTLTEYLSNSAKVSLVYISGLGLILPLICRDIVNMHGPECLIQSYNPVLTPIVAWSNRIEYGFLPPMETFAQSYYTFGIMCDACASREIDADYLGLVCVPHKRQDTGDEQFVPEAFSKQIIKKSSVCNSCKSGGCIQWVTVDFTDTAFASSREKAETFFQIDHTSPFY</sequence>
<protein>
    <submittedName>
        <fullName evidence="1">Uncharacterized protein</fullName>
    </submittedName>
</protein>
<dbReference type="Proteomes" id="UP000747074">
    <property type="component" value="Unassembled WGS sequence"/>
</dbReference>
<proteinExistence type="predicted"/>
<dbReference type="InterPro" id="IPR036526">
    <property type="entry name" value="C-N_Hydrolase_sf"/>
</dbReference>
<dbReference type="AlphaFoldDB" id="A0A921I806"/>
<reference evidence="1" key="2">
    <citation type="submission" date="2021-09" db="EMBL/GenBank/DDBJ databases">
        <authorList>
            <person name="Gilroy R."/>
        </authorList>
    </citation>
    <scope>NUCLEOTIDE SEQUENCE</scope>
    <source>
        <strain evidence="1">CHK154-13316</strain>
    </source>
</reference>
<gene>
    <name evidence="1" type="ORF">K8V07_12185</name>
</gene>
<name>A0A921I806_9BACE</name>